<reference evidence="1 2" key="1">
    <citation type="submission" date="2014-06" db="EMBL/GenBank/DDBJ databases">
        <authorList>
            <consortium name="DOE Joint Genome Institute"/>
            <person name="Kuo A."/>
            <person name="Kohler A."/>
            <person name="Nagy L.G."/>
            <person name="Floudas D."/>
            <person name="Copeland A."/>
            <person name="Barry K.W."/>
            <person name="Cichocki N."/>
            <person name="Veneault-Fourrey C."/>
            <person name="LaButti K."/>
            <person name="Lindquist E.A."/>
            <person name="Lipzen A."/>
            <person name="Lundell T."/>
            <person name="Morin E."/>
            <person name="Murat C."/>
            <person name="Sun H."/>
            <person name="Tunlid A."/>
            <person name="Henrissat B."/>
            <person name="Grigoriev I.V."/>
            <person name="Hibbett D.S."/>
            <person name="Martin F."/>
            <person name="Nordberg H.P."/>
            <person name="Cantor M.N."/>
            <person name="Hua S.X."/>
        </authorList>
    </citation>
    <scope>NUCLEOTIDE SEQUENCE [LARGE SCALE GENOMIC DNA]</scope>
    <source>
        <strain evidence="1 2">ATCC 200175</strain>
    </source>
</reference>
<protein>
    <submittedName>
        <fullName evidence="1">Uncharacterized protein</fullName>
    </submittedName>
</protein>
<dbReference type="OrthoDB" id="107110at2759"/>
<gene>
    <name evidence="1" type="ORF">PAXINDRAFT_158458</name>
</gene>
<dbReference type="PANTHER" id="PTHR33266:SF1">
    <property type="entry name" value="F-BOX DOMAIN-CONTAINING PROTEIN"/>
    <property type="match status" value="1"/>
</dbReference>
<dbReference type="EMBL" id="KN819933">
    <property type="protein sequence ID" value="KIJ07323.1"/>
    <property type="molecule type" value="Genomic_DNA"/>
</dbReference>
<organism evidence="1 2">
    <name type="scientific">Paxillus involutus ATCC 200175</name>
    <dbReference type="NCBI Taxonomy" id="664439"/>
    <lineage>
        <taxon>Eukaryota</taxon>
        <taxon>Fungi</taxon>
        <taxon>Dikarya</taxon>
        <taxon>Basidiomycota</taxon>
        <taxon>Agaricomycotina</taxon>
        <taxon>Agaricomycetes</taxon>
        <taxon>Agaricomycetidae</taxon>
        <taxon>Boletales</taxon>
        <taxon>Paxilineae</taxon>
        <taxon>Paxillaceae</taxon>
        <taxon>Paxillus</taxon>
    </lineage>
</organism>
<keyword evidence="2" id="KW-1185">Reference proteome</keyword>
<sequence>MPLLRIEPDNDTKHLLDKRVNDSVEGELDETDETLSRSGCITLLSAIVTYSDGVLDSEYTDRPSAKAFIAKHPELMDMLTTAWQSKSYSDIRNLVILQARNTSDDGERLTGKMKAELGLSLTKPYHGAAVDAFYEYLEQNQKDFSGGIKYYARYCSIVQSSGIGKTRLMLELAKKGVLVLYINLRPKDDRTGFPLRDSIPADMLTGDLNKISANHYKARCSAFFTSVFKTILEVLSAYVQQGCLDPIKQWNDRMCDLSSPYRTQFFERLLDIYNEVYKSIPKSDKTAEIKKGGGDEVTASMAQLSLQESSSVHLTTAAYAAMLSSLPWLFTEDSTPKLAIALDEAHPLHEKTTFHPATILCRTISMYSGQESDQSGVWVVFASTTSKVAHFAPPRDMSNSARVTEGGELVFAPFSQLGWDQHAEPLNAIPATDVAKLGHIIGYGRSLWTSLKAVFDTHAEFFNVARDKLCGVKAYNPTIQSQALAFLDQRFGLDICFGHRHAVEHVESSVASHLCVCITTTEDRAWSYTTYPSEPFLSVIAANLLHRTDTSLQQILAVLKAKVDDGMIDIGQSGELASRLLWLLAKDLFVRIGQPKSSRELFLMVEDSKAKDWDSELIDCKMVSVTEFFEFLFGEDFWSRAPTGAKTAFQDAYINFSHWVSMDVDIRGNDEDQLE</sequence>
<dbReference type="PANTHER" id="PTHR33266">
    <property type="entry name" value="CHROMOSOME 15, WHOLE GENOME SHOTGUN SEQUENCE"/>
    <property type="match status" value="1"/>
</dbReference>
<dbReference type="HOGENOM" id="CLU_009568_3_0_1"/>
<reference evidence="2" key="2">
    <citation type="submission" date="2015-01" db="EMBL/GenBank/DDBJ databases">
        <title>Evolutionary Origins and Diversification of the Mycorrhizal Mutualists.</title>
        <authorList>
            <consortium name="DOE Joint Genome Institute"/>
            <consortium name="Mycorrhizal Genomics Consortium"/>
            <person name="Kohler A."/>
            <person name="Kuo A."/>
            <person name="Nagy L.G."/>
            <person name="Floudas D."/>
            <person name="Copeland A."/>
            <person name="Barry K.W."/>
            <person name="Cichocki N."/>
            <person name="Veneault-Fourrey C."/>
            <person name="LaButti K."/>
            <person name="Lindquist E.A."/>
            <person name="Lipzen A."/>
            <person name="Lundell T."/>
            <person name="Morin E."/>
            <person name="Murat C."/>
            <person name="Riley R."/>
            <person name="Ohm R."/>
            <person name="Sun H."/>
            <person name="Tunlid A."/>
            <person name="Henrissat B."/>
            <person name="Grigoriev I.V."/>
            <person name="Hibbett D.S."/>
            <person name="Martin F."/>
        </authorList>
    </citation>
    <scope>NUCLEOTIDE SEQUENCE [LARGE SCALE GENOMIC DNA]</scope>
    <source>
        <strain evidence="2">ATCC 200175</strain>
    </source>
</reference>
<dbReference type="Proteomes" id="UP000053647">
    <property type="component" value="Unassembled WGS sequence"/>
</dbReference>
<evidence type="ECO:0000313" key="1">
    <source>
        <dbReference type="EMBL" id="KIJ07323.1"/>
    </source>
</evidence>
<name>A0A0C9T826_PAXIN</name>
<proteinExistence type="predicted"/>
<accession>A0A0C9T826</accession>
<dbReference type="AlphaFoldDB" id="A0A0C9T826"/>
<evidence type="ECO:0000313" key="2">
    <source>
        <dbReference type="Proteomes" id="UP000053647"/>
    </source>
</evidence>